<dbReference type="GO" id="GO:0000160">
    <property type="term" value="P:phosphorelay signal transduction system"/>
    <property type="evidence" value="ECO:0007669"/>
    <property type="project" value="InterPro"/>
</dbReference>
<dbReference type="AlphaFoldDB" id="A0A6V6Z693"/>
<dbReference type="InterPro" id="IPR036641">
    <property type="entry name" value="HPT_dom_sf"/>
</dbReference>
<keyword evidence="1" id="KW-0808">Transferase</keyword>
<dbReference type="RefSeq" id="WP_180909984.1">
    <property type="nucleotide sequence ID" value="NZ_CAIJDP010000082.1"/>
</dbReference>
<comment type="caution">
    <text evidence="1">The sequence shown here is derived from an EMBL/GenBank/DDBJ whole genome shotgun (WGS) entry which is preliminary data.</text>
</comment>
<organism evidence="1 2">
    <name type="scientific">Flavobacterium salmonis</name>
    <dbReference type="NCBI Taxonomy" id="2654844"/>
    <lineage>
        <taxon>Bacteria</taxon>
        <taxon>Pseudomonadati</taxon>
        <taxon>Bacteroidota</taxon>
        <taxon>Flavobacteriia</taxon>
        <taxon>Flavobacteriales</taxon>
        <taxon>Flavobacteriaceae</taxon>
        <taxon>Flavobacterium</taxon>
    </lineage>
</organism>
<protein>
    <submittedName>
        <fullName evidence="1">Histidine kinase</fullName>
    </submittedName>
</protein>
<accession>A0A6V6Z693</accession>
<dbReference type="Proteomes" id="UP000530060">
    <property type="component" value="Unassembled WGS sequence"/>
</dbReference>
<sequence>MEQPNFTYISQLSGGDKVFEEKIFKVLKMEFPGERETYLNNIVKTNFDLAANNVHKIKHKISLLGLVKSYELASEHEINLSEGNAMLHDNFNEILNTMTHFFDKI</sequence>
<name>A0A6V6Z693_9FLAO</name>
<evidence type="ECO:0000313" key="2">
    <source>
        <dbReference type="Proteomes" id="UP000530060"/>
    </source>
</evidence>
<dbReference type="SUPFAM" id="SSF47226">
    <property type="entry name" value="Histidine-containing phosphotransfer domain, HPT domain"/>
    <property type="match status" value="1"/>
</dbReference>
<keyword evidence="2" id="KW-1185">Reference proteome</keyword>
<evidence type="ECO:0000313" key="1">
    <source>
        <dbReference type="EMBL" id="CAD0007301.1"/>
    </source>
</evidence>
<dbReference type="GO" id="GO:0016301">
    <property type="term" value="F:kinase activity"/>
    <property type="evidence" value="ECO:0007669"/>
    <property type="project" value="UniProtKB-KW"/>
</dbReference>
<proteinExistence type="predicted"/>
<reference evidence="1 2" key="1">
    <citation type="submission" date="2020-06" db="EMBL/GenBank/DDBJ databases">
        <authorList>
            <person name="Criscuolo A."/>
        </authorList>
    </citation>
    <scope>NUCLEOTIDE SEQUENCE [LARGE SCALE GENOMIC DNA]</scope>
    <source>
        <strain evidence="2">CIP 111411</strain>
    </source>
</reference>
<gene>
    <name evidence="1" type="ORF">FLAT13_03771</name>
</gene>
<dbReference type="Gene3D" id="1.20.120.160">
    <property type="entry name" value="HPT domain"/>
    <property type="match status" value="1"/>
</dbReference>
<keyword evidence="1" id="KW-0418">Kinase</keyword>
<dbReference type="EMBL" id="CAIJDP010000082">
    <property type="protein sequence ID" value="CAD0007301.1"/>
    <property type="molecule type" value="Genomic_DNA"/>
</dbReference>